<feature type="domain" description="Histidine kinase" evidence="7">
    <location>
        <begin position="168"/>
        <end position="378"/>
    </location>
</feature>
<dbReference type="CDD" id="cd00075">
    <property type="entry name" value="HATPase"/>
    <property type="match status" value="1"/>
</dbReference>
<accession>A0A3B1BQH7</accession>
<keyword evidence="3" id="KW-0547">Nucleotide-binding</keyword>
<evidence type="ECO:0000256" key="3">
    <source>
        <dbReference type="ARBA" id="ARBA00022741"/>
    </source>
</evidence>
<dbReference type="InterPro" id="IPR005467">
    <property type="entry name" value="His_kinase_dom"/>
</dbReference>
<dbReference type="SUPFAM" id="SSF55874">
    <property type="entry name" value="ATPase domain of HSP90 chaperone/DNA topoisomerase II/histidine kinase"/>
    <property type="match status" value="1"/>
</dbReference>
<evidence type="ECO:0000313" key="8">
    <source>
        <dbReference type="EMBL" id="VAX16811.1"/>
    </source>
</evidence>
<dbReference type="GO" id="GO:0005524">
    <property type="term" value="F:ATP binding"/>
    <property type="evidence" value="ECO:0007669"/>
    <property type="project" value="UniProtKB-KW"/>
</dbReference>
<dbReference type="Pfam" id="PF00512">
    <property type="entry name" value="HisKA"/>
    <property type="match status" value="1"/>
</dbReference>
<evidence type="ECO:0000256" key="4">
    <source>
        <dbReference type="ARBA" id="ARBA00022777"/>
    </source>
</evidence>
<reference evidence="8" key="1">
    <citation type="submission" date="2018-06" db="EMBL/GenBank/DDBJ databases">
        <authorList>
            <person name="Zhirakovskaya E."/>
        </authorList>
    </citation>
    <scope>NUCLEOTIDE SEQUENCE</scope>
</reference>
<proteinExistence type="predicted"/>
<dbReference type="InterPro" id="IPR036890">
    <property type="entry name" value="HATPase_C_sf"/>
</dbReference>
<dbReference type="AlphaFoldDB" id="A0A3B1BQH7"/>
<dbReference type="SUPFAM" id="SSF55785">
    <property type="entry name" value="PYP-like sensor domain (PAS domain)"/>
    <property type="match status" value="1"/>
</dbReference>
<gene>
    <name evidence="8" type="ORF">MNBD_NITROSPINAE03-1836</name>
</gene>
<dbReference type="PRINTS" id="PR00344">
    <property type="entry name" value="BCTRLSENSOR"/>
</dbReference>
<dbReference type="SMART" id="SM00388">
    <property type="entry name" value="HisKA"/>
    <property type="match status" value="1"/>
</dbReference>
<evidence type="ECO:0000256" key="2">
    <source>
        <dbReference type="ARBA" id="ARBA00022679"/>
    </source>
</evidence>
<name>A0A3B1BQH7_9ZZZZ</name>
<dbReference type="Pfam" id="PF02518">
    <property type="entry name" value="HATPase_c"/>
    <property type="match status" value="1"/>
</dbReference>
<dbReference type="CDD" id="cd00082">
    <property type="entry name" value="HisKA"/>
    <property type="match status" value="1"/>
</dbReference>
<evidence type="ECO:0000259" key="7">
    <source>
        <dbReference type="PROSITE" id="PS50109"/>
    </source>
</evidence>
<evidence type="ECO:0000256" key="1">
    <source>
        <dbReference type="ARBA" id="ARBA00022553"/>
    </source>
</evidence>
<dbReference type="SUPFAM" id="SSF47384">
    <property type="entry name" value="Homodimeric domain of signal transducing histidine kinase"/>
    <property type="match status" value="1"/>
</dbReference>
<sequence length="378" mass="41458">MSKRENELIKLQIAFDSLNQSTDKLMGAYEALKSEAARLDLDLEQSRAFLSDILDSLNCGVVVTDLEGVIKLANPEAVRLGVDDSALIATWKNEMVGHNSHARIVRPKLGYLNPNGKHFLITISSLHKTGGGLSGFIFVMEEVTELNRLRKQSQRADRLSAVGEIAAGMAHEIRNPLGGMEIFASLLRRELEHDDDKLKLLGHVTTGMEAINNVIHNFLLFTKEPKPDKNEFDLRNLILNILDFAKYVFEQNKIEVRASIPDEPLPINADESLIRQAILNMIHNSVGAMPDGGMIGIEVNHVKGANGPEQIEIVCSDTGCGVSEEIREKIFDPFFTTRDSGSGLGLSIVSQIAQAHGGYVDLIDKKGAGAVFIVSLPQ</sequence>
<dbReference type="EMBL" id="UOGB01000067">
    <property type="protein sequence ID" value="VAX16811.1"/>
    <property type="molecule type" value="Genomic_DNA"/>
</dbReference>
<dbReference type="Gene3D" id="3.30.450.20">
    <property type="entry name" value="PAS domain"/>
    <property type="match status" value="1"/>
</dbReference>
<keyword evidence="2" id="KW-0808">Transferase</keyword>
<dbReference type="GO" id="GO:0000155">
    <property type="term" value="F:phosphorelay sensor kinase activity"/>
    <property type="evidence" value="ECO:0007669"/>
    <property type="project" value="InterPro"/>
</dbReference>
<keyword evidence="1" id="KW-0597">Phosphoprotein</keyword>
<keyword evidence="6" id="KW-0902">Two-component regulatory system</keyword>
<dbReference type="SMART" id="SM00387">
    <property type="entry name" value="HATPase_c"/>
    <property type="match status" value="1"/>
</dbReference>
<keyword evidence="4" id="KW-0418">Kinase</keyword>
<organism evidence="8">
    <name type="scientific">hydrothermal vent metagenome</name>
    <dbReference type="NCBI Taxonomy" id="652676"/>
    <lineage>
        <taxon>unclassified sequences</taxon>
        <taxon>metagenomes</taxon>
        <taxon>ecological metagenomes</taxon>
    </lineage>
</organism>
<dbReference type="InterPro" id="IPR004358">
    <property type="entry name" value="Sig_transdc_His_kin-like_C"/>
</dbReference>
<evidence type="ECO:0000256" key="5">
    <source>
        <dbReference type="ARBA" id="ARBA00022840"/>
    </source>
</evidence>
<dbReference type="PANTHER" id="PTHR43065:SF10">
    <property type="entry name" value="PEROXIDE STRESS-ACTIVATED HISTIDINE KINASE MAK3"/>
    <property type="match status" value="1"/>
</dbReference>
<protein>
    <recommendedName>
        <fullName evidence="7">Histidine kinase domain-containing protein</fullName>
    </recommendedName>
</protein>
<dbReference type="Gene3D" id="3.30.565.10">
    <property type="entry name" value="Histidine kinase-like ATPase, C-terminal domain"/>
    <property type="match status" value="1"/>
</dbReference>
<dbReference type="PANTHER" id="PTHR43065">
    <property type="entry name" value="SENSOR HISTIDINE KINASE"/>
    <property type="match status" value="1"/>
</dbReference>
<dbReference type="InterPro" id="IPR003661">
    <property type="entry name" value="HisK_dim/P_dom"/>
</dbReference>
<evidence type="ECO:0000256" key="6">
    <source>
        <dbReference type="ARBA" id="ARBA00023012"/>
    </source>
</evidence>
<dbReference type="InterPro" id="IPR035965">
    <property type="entry name" value="PAS-like_dom_sf"/>
</dbReference>
<dbReference type="InterPro" id="IPR003594">
    <property type="entry name" value="HATPase_dom"/>
</dbReference>
<dbReference type="InterPro" id="IPR036097">
    <property type="entry name" value="HisK_dim/P_sf"/>
</dbReference>
<dbReference type="Gene3D" id="1.10.287.130">
    <property type="match status" value="1"/>
</dbReference>
<dbReference type="PROSITE" id="PS50109">
    <property type="entry name" value="HIS_KIN"/>
    <property type="match status" value="1"/>
</dbReference>
<keyword evidence="5" id="KW-0067">ATP-binding</keyword>